<keyword evidence="2" id="KW-1185">Reference proteome</keyword>
<organism evidence="1 2">
    <name type="scientific">Mucilaginibacter lutimaris</name>
    <dbReference type="NCBI Taxonomy" id="931629"/>
    <lineage>
        <taxon>Bacteria</taxon>
        <taxon>Pseudomonadati</taxon>
        <taxon>Bacteroidota</taxon>
        <taxon>Sphingobacteriia</taxon>
        <taxon>Sphingobacteriales</taxon>
        <taxon>Sphingobacteriaceae</taxon>
        <taxon>Mucilaginibacter</taxon>
    </lineage>
</organism>
<dbReference type="EMBL" id="JBHTIA010000005">
    <property type="protein sequence ID" value="MFD0765215.1"/>
    <property type="molecule type" value="Genomic_DNA"/>
</dbReference>
<reference evidence="2" key="1">
    <citation type="journal article" date="2019" name="Int. J. Syst. Evol. Microbiol.">
        <title>The Global Catalogue of Microorganisms (GCM) 10K type strain sequencing project: providing services to taxonomists for standard genome sequencing and annotation.</title>
        <authorList>
            <consortium name="The Broad Institute Genomics Platform"/>
            <consortium name="The Broad Institute Genome Sequencing Center for Infectious Disease"/>
            <person name="Wu L."/>
            <person name="Ma J."/>
        </authorList>
    </citation>
    <scope>NUCLEOTIDE SEQUENCE [LARGE SCALE GENOMIC DNA]</scope>
    <source>
        <strain evidence="2">CCUG 60742</strain>
    </source>
</reference>
<proteinExistence type="predicted"/>
<protein>
    <submittedName>
        <fullName evidence="1">Uncharacterized protein</fullName>
    </submittedName>
</protein>
<gene>
    <name evidence="1" type="ORF">ACFQZI_10165</name>
</gene>
<accession>A0ABW2ZG91</accession>
<dbReference type="Proteomes" id="UP001597073">
    <property type="component" value="Unassembled WGS sequence"/>
</dbReference>
<evidence type="ECO:0000313" key="1">
    <source>
        <dbReference type="EMBL" id="MFD0765215.1"/>
    </source>
</evidence>
<name>A0ABW2ZG91_9SPHI</name>
<comment type="caution">
    <text evidence="1">The sequence shown here is derived from an EMBL/GenBank/DDBJ whole genome shotgun (WGS) entry which is preliminary data.</text>
</comment>
<dbReference type="RefSeq" id="WP_377142057.1">
    <property type="nucleotide sequence ID" value="NZ_JBHTIA010000005.1"/>
</dbReference>
<sequence>MYIAHSALRTNNKTKKPLLKNNELAERYLGYQTACNKYRAEIAAIQQYIPGWLPPFERKAF</sequence>
<evidence type="ECO:0000313" key="2">
    <source>
        <dbReference type="Proteomes" id="UP001597073"/>
    </source>
</evidence>